<evidence type="ECO:0000313" key="1">
    <source>
        <dbReference type="EMBL" id="AFK71872.1"/>
    </source>
</evidence>
<dbReference type="HOGENOM" id="CLU_3156857_0_0_6"/>
<proteinExistence type="predicted"/>
<dbReference type="KEGG" id="ppi:YSA_09427"/>
<accession>I3V2A1</accession>
<dbReference type="Proteomes" id="UP000005268">
    <property type="component" value="Chromosome"/>
</dbReference>
<sequence length="48" mass="5532">MWRCERGAERYGMSLFLSPISLMDRVQHGCHGLLETDVRCRCTNGSKM</sequence>
<organism evidence="1 2">
    <name type="scientific">Pseudomonas putida ND6</name>
    <dbReference type="NCBI Taxonomy" id="231023"/>
    <lineage>
        <taxon>Bacteria</taxon>
        <taxon>Pseudomonadati</taxon>
        <taxon>Pseudomonadota</taxon>
        <taxon>Gammaproteobacteria</taxon>
        <taxon>Pseudomonadales</taxon>
        <taxon>Pseudomonadaceae</taxon>
        <taxon>Pseudomonas</taxon>
    </lineage>
</organism>
<dbReference type="AlphaFoldDB" id="I3V2A1"/>
<gene>
    <name evidence="1" type="ORF">YSA_09427</name>
</gene>
<protein>
    <submittedName>
        <fullName evidence="1">Uncharacterized protein</fullName>
    </submittedName>
</protein>
<evidence type="ECO:0000313" key="2">
    <source>
        <dbReference type="Proteomes" id="UP000005268"/>
    </source>
</evidence>
<dbReference type="EMBL" id="CP003588">
    <property type="protein sequence ID" value="AFK71872.1"/>
    <property type="molecule type" value="Genomic_DNA"/>
</dbReference>
<reference evidence="1 2" key="1">
    <citation type="journal article" date="2012" name="J. Bacteriol.">
        <title>Complete Genome Sequence of the Naphthalene-Degrading Pseudomonas putida Strain ND6.</title>
        <authorList>
            <person name="Li S."/>
            <person name="Zhao H."/>
            <person name="Li Y."/>
            <person name="Niu S."/>
            <person name="Cai B."/>
        </authorList>
    </citation>
    <scope>NUCLEOTIDE SEQUENCE [LARGE SCALE GENOMIC DNA]</scope>
    <source>
        <strain evidence="1 2">ND6</strain>
    </source>
</reference>
<dbReference type="PATRIC" id="fig|231023.4.peg.4513"/>
<name>I3V2A1_PSEPU</name>